<protein>
    <submittedName>
        <fullName evidence="1">Putative NagD-like phosphatase</fullName>
    </submittedName>
</protein>
<dbReference type="NCBIfam" id="TIGR01460">
    <property type="entry name" value="HAD-SF-IIA"/>
    <property type="match status" value="1"/>
</dbReference>
<dbReference type="Pfam" id="PF13242">
    <property type="entry name" value="Hydrolase_like"/>
    <property type="match status" value="1"/>
</dbReference>
<reference evidence="1 2" key="1">
    <citation type="submission" date="2017-08" db="EMBL/GenBank/DDBJ databases">
        <title>Burning lignite coal seam in the remote Altai Mountains harbors a hydrogen-driven thermophilic microbial community.</title>
        <authorList>
            <person name="Kadnikov V.V."/>
            <person name="Mardanov A.V."/>
            <person name="Ivasenko D."/>
            <person name="Beletsky A.V."/>
            <person name="Karnachuk O.V."/>
            <person name="Ravin N.V."/>
        </authorList>
    </citation>
    <scope>NUCLEOTIDE SEQUENCE [LARGE SCALE GENOMIC DNA]</scope>
    <source>
        <strain evidence="1">AL31</strain>
    </source>
</reference>
<dbReference type="InterPro" id="IPR023214">
    <property type="entry name" value="HAD_sf"/>
</dbReference>
<dbReference type="Pfam" id="PF13344">
    <property type="entry name" value="Hydrolase_6"/>
    <property type="match status" value="1"/>
</dbReference>
<organism evidence="1 2">
    <name type="scientific">Brockia lithotrophica</name>
    <dbReference type="NCBI Taxonomy" id="933949"/>
    <lineage>
        <taxon>Bacteria</taxon>
        <taxon>Bacillati</taxon>
        <taxon>Bacillota</taxon>
        <taxon>Bacilli</taxon>
        <taxon>Bacillales</taxon>
        <taxon>Bacillales Family X. Incertae Sedis</taxon>
        <taxon>Brockia</taxon>
    </lineage>
</organism>
<dbReference type="InterPro" id="IPR036412">
    <property type="entry name" value="HAD-like_sf"/>
</dbReference>
<accession>A0A2T5GAJ9</accession>
<dbReference type="GO" id="GO:0016791">
    <property type="term" value="F:phosphatase activity"/>
    <property type="evidence" value="ECO:0007669"/>
    <property type="project" value="TreeGrafter"/>
</dbReference>
<dbReference type="AlphaFoldDB" id="A0A2T5GAJ9"/>
<name>A0A2T5GAJ9_9BACL</name>
<dbReference type="GO" id="GO:0005737">
    <property type="term" value="C:cytoplasm"/>
    <property type="evidence" value="ECO:0007669"/>
    <property type="project" value="TreeGrafter"/>
</dbReference>
<dbReference type="Gene3D" id="3.40.50.1000">
    <property type="entry name" value="HAD superfamily/HAD-like"/>
    <property type="match status" value="2"/>
</dbReference>
<comment type="caution">
    <text evidence="1">The sequence shown here is derived from an EMBL/GenBank/DDBJ whole genome shotgun (WGS) entry which is preliminary data.</text>
</comment>
<evidence type="ECO:0000313" key="1">
    <source>
        <dbReference type="EMBL" id="PTQ53216.1"/>
    </source>
</evidence>
<dbReference type="SUPFAM" id="SSF56784">
    <property type="entry name" value="HAD-like"/>
    <property type="match status" value="1"/>
</dbReference>
<dbReference type="Proteomes" id="UP000244016">
    <property type="component" value="Unassembled WGS sequence"/>
</dbReference>
<sequence>MVREPVRPGVLFDLDGTLVREGSALPGARELLLWLEASRVPFAVLTNNSTRHPREVQARLESLGMPVSPGRIVASNTVLAAYAREKGWGDRVFVVGESGLREALEEKGFVLADEDADFVAVGLARTATYADLARAHALIERGAIFAATNRDRRFPREDGSFSPGSGAILAFLEASTGVEALVVGKPHEPMYHVALQAVGGECRPCVLVGDNLQTDGLFGRRFGMRTYIVGTGVTPPSALSGLPANLHPAEDLWSVRRDLEAFLAAL</sequence>
<proteinExistence type="predicted"/>
<dbReference type="InterPro" id="IPR006357">
    <property type="entry name" value="HAD-SF_hydro_IIA"/>
</dbReference>
<dbReference type="EMBL" id="PEBW01000001">
    <property type="protein sequence ID" value="PTQ53216.1"/>
    <property type="molecule type" value="Genomic_DNA"/>
</dbReference>
<gene>
    <name evidence="1" type="ORF">BLITH_0296</name>
</gene>
<dbReference type="PANTHER" id="PTHR19288">
    <property type="entry name" value="4-NITROPHENYLPHOSPHATASE-RELATED"/>
    <property type="match status" value="1"/>
</dbReference>
<evidence type="ECO:0000313" key="2">
    <source>
        <dbReference type="Proteomes" id="UP000244016"/>
    </source>
</evidence>
<dbReference type="PANTHER" id="PTHR19288:SF46">
    <property type="entry name" value="HALOACID DEHALOGENASE-LIKE HYDROLASE DOMAIN-CONTAINING PROTEIN 2"/>
    <property type="match status" value="1"/>
</dbReference>